<sequence length="127" mass="14863">ERYLEGEYKKFNSNMGYVDKDDIFDSKESAPQPFSHFTYEKSKNFFMVVDLQGVLTINNDGTKCYELTDPVIHKHRSKKNQKQWSFGRTDRGEKGMLAFFETHKCTQACKLLGLTEVEIRGDHLHYV</sequence>
<dbReference type="PaxDb" id="35128-Thaps263460"/>
<dbReference type="GeneID" id="7444947"/>
<proteinExistence type="predicted"/>
<dbReference type="EC" id="2.7.1.-" evidence="7"/>
<dbReference type="AlphaFoldDB" id="B8C7I2"/>
<keyword evidence="1" id="KW-0723">Serine/threonine-protein kinase</keyword>
<reference evidence="7 8" key="2">
    <citation type="journal article" date="2008" name="Nature">
        <title>The Phaeodactylum genome reveals the evolutionary history of diatom genomes.</title>
        <authorList>
            <person name="Bowler C."/>
            <person name="Allen A.E."/>
            <person name="Badger J.H."/>
            <person name="Grimwood J."/>
            <person name="Jabbari K."/>
            <person name="Kuo A."/>
            <person name="Maheswari U."/>
            <person name="Martens C."/>
            <person name="Maumus F."/>
            <person name="Otillar R.P."/>
            <person name="Rayko E."/>
            <person name="Salamov A."/>
            <person name="Vandepoele K."/>
            <person name="Beszteri B."/>
            <person name="Gruber A."/>
            <person name="Heijde M."/>
            <person name="Katinka M."/>
            <person name="Mock T."/>
            <person name="Valentin K."/>
            <person name="Verret F."/>
            <person name="Berges J.A."/>
            <person name="Brownlee C."/>
            <person name="Cadoret J.P."/>
            <person name="Chiovitti A."/>
            <person name="Choi C.J."/>
            <person name="Coesel S."/>
            <person name="De Martino A."/>
            <person name="Detter J.C."/>
            <person name="Durkin C."/>
            <person name="Falciatore A."/>
            <person name="Fournet J."/>
            <person name="Haruta M."/>
            <person name="Huysman M.J."/>
            <person name="Jenkins B.D."/>
            <person name="Jiroutova K."/>
            <person name="Jorgensen R.E."/>
            <person name="Joubert Y."/>
            <person name="Kaplan A."/>
            <person name="Kroger N."/>
            <person name="Kroth P.G."/>
            <person name="La Roche J."/>
            <person name="Lindquist E."/>
            <person name="Lommer M."/>
            <person name="Martin-Jezequel V."/>
            <person name="Lopez P.J."/>
            <person name="Lucas S."/>
            <person name="Mangogna M."/>
            <person name="McGinnis K."/>
            <person name="Medlin L.K."/>
            <person name="Montsant A."/>
            <person name="Oudot-Le Secq M.P."/>
            <person name="Napoli C."/>
            <person name="Obornik M."/>
            <person name="Parker M.S."/>
            <person name="Petit J.L."/>
            <person name="Porcel B.M."/>
            <person name="Poulsen N."/>
            <person name="Robison M."/>
            <person name="Rychlewski L."/>
            <person name="Rynearson T.A."/>
            <person name="Schmutz J."/>
            <person name="Shapiro H."/>
            <person name="Siaut M."/>
            <person name="Stanley M."/>
            <person name="Sussman M.R."/>
            <person name="Taylor A.R."/>
            <person name="Vardi A."/>
            <person name="von Dassow P."/>
            <person name="Vyverman W."/>
            <person name="Willis A."/>
            <person name="Wyrwicz L.S."/>
            <person name="Rokhsar D.S."/>
            <person name="Weissenbach J."/>
            <person name="Armbrust E.V."/>
            <person name="Green B.R."/>
            <person name="Van de Peer Y."/>
            <person name="Grigoriev I.V."/>
        </authorList>
    </citation>
    <scope>NUCLEOTIDE SEQUENCE [LARGE SCALE GENOMIC DNA]</scope>
    <source>
        <strain evidence="7 8">CCMP1335</strain>
    </source>
</reference>
<dbReference type="InterPro" id="IPR004166">
    <property type="entry name" value="a-kinase_dom"/>
</dbReference>
<keyword evidence="8" id="KW-1185">Reference proteome</keyword>
<keyword evidence="7" id="KW-0251">Elongation factor</keyword>
<protein>
    <submittedName>
        <fullName evidence="7">Elongation factor kinase</fullName>
        <ecNumber evidence="7">2.7.1.-</ecNumber>
        <ecNumber evidence="7">2.7.11.7</ecNumber>
    </submittedName>
</protein>
<dbReference type="PROSITE" id="PS51158">
    <property type="entry name" value="ALPHA_KINASE"/>
    <property type="match status" value="1"/>
</dbReference>
<dbReference type="Proteomes" id="UP000001449">
    <property type="component" value="Chromosome 8"/>
</dbReference>
<dbReference type="PANTHER" id="PTHR45992">
    <property type="entry name" value="EUKARYOTIC ELONGATION FACTOR 2 KINASE-RELATED"/>
    <property type="match status" value="1"/>
</dbReference>
<dbReference type="RefSeq" id="XP_002292135.1">
    <property type="nucleotide sequence ID" value="XM_002292099.1"/>
</dbReference>
<keyword evidence="4 7" id="KW-0418">Kinase</keyword>
<dbReference type="OMA" id="FETHKCT"/>
<dbReference type="GO" id="GO:0003746">
    <property type="term" value="F:translation elongation factor activity"/>
    <property type="evidence" value="ECO:0007669"/>
    <property type="project" value="UniProtKB-KW"/>
</dbReference>
<keyword evidence="7" id="KW-0648">Protein biosynthesis</keyword>
<dbReference type="GO" id="GO:0005524">
    <property type="term" value="F:ATP binding"/>
    <property type="evidence" value="ECO:0007669"/>
    <property type="project" value="UniProtKB-KW"/>
</dbReference>
<dbReference type="KEGG" id="tps:THAPSDRAFT_263460"/>
<evidence type="ECO:0000259" key="6">
    <source>
        <dbReference type="PROSITE" id="PS51158"/>
    </source>
</evidence>
<keyword evidence="2 7" id="KW-0808">Transferase</keyword>
<evidence type="ECO:0000256" key="5">
    <source>
        <dbReference type="ARBA" id="ARBA00022840"/>
    </source>
</evidence>
<dbReference type="STRING" id="35128.B8C7I2"/>
<feature type="non-terminal residue" evidence="7">
    <location>
        <position position="127"/>
    </location>
</feature>
<evidence type="ECO:0000256" key="2">
    <source>
        <dbReference type="ARBA" id="ARBA00022679"/>
    </source>
</evidence>
<keyword evidence="5" id="KW-0067">ATP-binding</keyword>
<dbReference type="PANTHER" id="PTHR45992:SF2">
    <property type="entry name" value="EUKARYOTIC ELONGATION FACTOR 2 KINASE"/>
    <property type="match status" value="1"/>
</dbReference>
<reference evidence="7 8" key="1">
    <citation type="journal article" date="2004" name="Science">
        <title>The genome of the diatom Thalassiosira pseudonana: ecology, evolution, and metabolism.</title>
        <authorList>
            <person name="Armbrust E.V."/>
            <person name="Berges J.A."/>
            <person name="Bowler C."/>
            <person name="Green B.R."/>
            <person name="Martinez D."/>
            <person name="Putnam N.H."/>
            <person name="Zhou S."/>
            <person name="Allen A.E."/>
            <person name="Apt K.E."/>
            <person name="Bechner M."/>
            <person name="Brzezinski M.A."/>
            <person name="Chaal B.K."/>
            <person name="Chiovitti A."/>
            <person name="Davis A.K."/>
            <person name="Demarest M.S."/>
            <person name="Detter J.C."/>
            <person name="Glavina T."/>
            <person name="Goodstein D."/>
            <person name="Hadi M.Z."/>
            <person name="Hellsten U."/>
            <person name="Hildebrand M."/>
            <person name="Jenkins B.D."/>
            <person name="Jurka J."/>
            <person name="Kapitonov V.V."/>
            <person name="Kroger N."/>
            <person name="Lau W.W."/>
            <person name="Lane T.W."/>
            <person name="Larimer F.W."/>
            <person name="Lippmeier J.C."/>
            <person name="Lucas S."/>
            <person name="Medina M."/>
            <person name="Montsant A."/>
            <person name="Obornik M."/>
            <person name="Parker M.S."/>
            <person name="Palenik B."/>
            <person name="Pazour G.J."/>
            <person name="Richardson P.M."/>
            <person name="Rynearson T.A."/>
            <person name="Saito M.A."/>
            <person name="Schwartz D.C."/>
            <person name="Thamatrakoln K."/>
            <person name="Valentin K."/>
            <person name="Vardi A."/>
            <person name="Wilkerson F.P."/>
            <person name="Rokhsar D.S."/>
        </authorList>
    </citation>
    <scope>NUCLEOTIDE SEQUENCE [LARGE SCALE GENOMIC DNA]</scope>
    <source>
        <strain evidence="7 8">CCMP1335</strain>
    </source>
</reference>
<gene>
    <name evidence="7" type="ORF">THAPSDRAFT_263460</name>
</gene>
<dbReference type="SUPFAM" id="SSF56112">
    <property type="entry name" value="Protein kinase-like (PK-like)"/>
    <property type="match status" value="1"/>
</dbReference>
<accession>B8C7I2</accession>
<dbReference type="Gene3D" id="3.20.200.10">
    <property type="entry name" value="MHCK/EF2 kinase"/>
    <property type="match status" value="1"/>
</dbReference>
<evidence type="ECO:0000313" key="7">
    <source>
        <dbReference type="EMBL" id="EED90986.1"/>
    </source>
</evidence>
<organism evidence="7 8">
    <name type="scientific">Thalassiosira pseudonana</name>
    <name type="common">Marine diatom</name>
    <name type="synonym">Cyclotella nana</name>
    <dbReference type="NCBI Taxonomy" id="35128"/>
    <lineage>
        <taxon>Eukaryota</taxon>
        <taxon>Sar</taxon>
        <taxon>Stramenopiles</taxon>
        <taxon>Ochrophyta</taxon>
        <taxon>Bacillariophyta</taxon>
        <taxon>Coscinodiscophyceae</taxon>
        <taxon>Thalassiosirophycidae</taxon>
        <taxon>Thalassiosirales</taxon>
        <taxon>Thalassiosiraceae</taxon>
        <taxon>Thalassiosira</taxon>
    </lineage>
</organism>
<evidence type="ECO:0000256" key="1">
    <source>
        <dbReference type="ARBA" id="ARBA00022527"/>
    </source>
</evidence>
<dbReference type="InterPro" id="IPR011009">
    <property type="entry name" value="Kinase-like_dom_sf"/>
</dbReference>
<keyword evidence="3" id="KW-0547">Nucleotide-binding</keyword>
<feature type="domain" description="Alpha-type protein kinase" evidence="6">
    <location>
        <begin position="1"/>
        <end position="117"/>
    </location>
</feature>
<dbReference type="GO" id="GO:0016905">
    <property type="term" value="F:myosin heavy chain kinase activity"/>
    <property type="evidence" value="ECO:0007669"/>
    <property type="project" value="UniProtKB-EC"/>
</dbReference>
<dbReference type="HOGENOM" id="CLU_1976393_0_0_1"/>
<dbReference type="Pfam" id="PF02816">
    <property type="entry name" value="Alpha_kinase"/>
    <property type="match status" value="1"/>
</dbReference>
<dbReference type="EC" id="2.7.11.7" evidence="7"/>
<evidence type="ECO:0000256" key="3">
    <source>
        <dbReference type="ARBA" id="ARBA00022741"/>
    </source>
</evidence>
<dbReference type="InParanoid" id="B8C7I2"/>
<name>B8C7I2_THAPS</name>
<dbReference type="CDD" id="cd04515">
    <property type="entry name" value="Alpha_kinase"/>
    <property type="match status" value="1"/>
</dbReference>
<dbReference type="EMBL" id="CM000644">
    <property type="protein sequence ID" value="EED90986.1"/>
    <property type="molecule type" value="Genomic_DNA"/>
</dbReference>
<feature type="non-terminal residue" evidence="7">
    <location>
        <position position="1"/>
    </location>
</feature>
<dbReference type="InterPro" id="IPR051852">
    <property type="entry name" value="Alpha-type_PK"/>
</dbReference>
<evidence type="ECO:0000256" key="4">
    <source>
        <dbReference type="ARBA" id="ARBA00022777"/>
    </source>
</evidence>
<evidence type="ECO:0000313" key="8">
    <source>
        <dbReference type="Proteomes" id="UP000001449"/>
    </source>
</evidence>